<proteinExistence type="predicted"/>
<evidence type="ECO:0000313" key="1">
    <source>
        <dbReference type="EMBL" id="BBN67293.1"/>
    </source>
</evidence>
<protein>
    <submittedName>
        <fullName evidence="1">Uncharacterized protein</fullName>
    </submittedName>
</protein>
<organism evidence="1">
    <name type="scientific">Prunus dulcis</name>
    <name type="common">Almond</name>
    <name type="synonym">Amygdalus dulcis</name>
    <dbReference type="NCBI Taxonomy" id="3755"/>
    <lineage>
        <taxon>Eukaryota</taxon>
        <taxon>Viridiplantae</taxon>
        <taxon>Streptophyta</taxon>
        <taxon>Embryophyta</taxon>
        <taxon>Tracheophyta</taxon>
        <taxon>Spermatophyta</taxon>
        <taxon>Magnoliopsida</taxon>
        <taxon>eudicotyledons</taxon>
        <taxon>Gunneridae</taxon>
        <taxon>Pentapetalae</taxon>
        <taxon>rosids</taxon>
        <taxon>fabids</taxon>
        <taxon>Rosales</taxon>
        <taxon>Rosaceae</taxon>
        <taxon>Amygdaloideae</taxon>
        <taxon>Amygdaleae</taxon>
        <taxon>Prunus</taxon>
    </lineage>
</organism>
<sequence length="117" mass="13080">MIKLDHRQSNLTHQARNKMVAAQHRTEWSRQRKLNTHECRKNSILTSSTDFEVLGVTSFKVYSESETTNAEANSRSSVPVNKASTLENTIAIKAGLKTKDKRKGILGSSTGIYVQNC</sequence>
<reference evidence="1" key="1">
    <citation type="journal article" date="2019" name="Science">
        <title>Mutation of a bHLH transcription factor allowed almond domestication.</title>
        <authorList>
            <person name="Sanchez-Perez R."/>
            <person name="Pavan S."/>
            <person name="Mazzeo R."/>
            <person name="Moldovan C."/>
            <person name="Aiese Cigliano R."/>
            <person name="Del Cueto J."/>
            <person name="Ricciardi F."/>
            <person name="Lotti C."/>
            <person name="Ricciardi L."/>
            <person name="Dicenta F."/>
            <person name="Lopez-Marques R.L."/>
            <person name="Lindberg Moller B."/>
        </authorList>
    </citation>
    <scope>NUCLEOTIDE SEQUENCE</scope>
</reference>
<dbReference type="AlphaFoldDB" id="A0A5H2XFL7"/>
<gene>
    <name evidence="1" type="ORF">Prudu_35S000900</name>
</gene>
<accession>A0A5H2XFL7</accession>
<name>A0A5H2XFL7_PRUDU</name>
<dbReference type="EMBL" id="AP020372">
    <property type="protein sequence ID" value="BBN67293.1"/>
    <property type="molecule type" value="Genomic_DNA"/>
</dbReference>